<dbReference type="PANTHER" id="PTHR16119">
    <property type="entry name" value="TRANSMEMBRANE PROTEIN 144"/>
    <property type="match status" value="1"/>
</dbReference>
<comment type="subcellular location">
    <subcellularLocation>
        <location evidence="1">Membrane</location>
        <topology evidence="1">Multi-pass membrane protein</topology>
    </subcellularLocation>
</comment>
<organism evidence="7">
    <name type="scientific">Lotharella oceanica</name>
    <dbReference type="NCBI Taxonomy" id="641309"/>
    <lineage>
        <taxon>Eukaryota</taxon>
        <taxon>Sar</taxon>
        <taxon>Rhizaria</taxon>
        <taxon>Cercozoa</taxon>
        <taxon>Chlorarachniophyceae</taxon>
        <taxon>Lotharella</taxon>
    </lineage>
</organism>
<feature type="transmembrane region" description="Helical" evidence="6">
    <location>
        <begin position="60"/>
        <end position="82"/>
    </location>
</feature>
<feature type="transmembrane region" description="Helical" evidence="6">
    <location>
        <begin position="34"/>
        <end position="54"/>
    </location>
</feature>
<proteinExistence type="inferred from homology"/>
<evidence type="ECO:0000256" key="3">
    <source>
        <dbReference type="ARBA" id="ARBA00022692"/>
    </source>
</evidence>
<evidence type="ECO:0000256" key="5">
    <source>
        <dbReference type="ARBA" id="ARBA00023136"/>
    </source>
</evidence>
<accession>A0A7S2U0G0</accession>
<dbReference type="GO" id="GO:0015144">
    <property type="term" value="F:carbohydrate transmembrane transporter activity"/>
    <property type="evidence" value="ECO:0007669"/>
    <property type="project" value="InterPro"/>
</dbReference>
<feature type="transmembrane region" description="Helical" evidence="6">
    <location>
        <begin position="246"/>
        <end position="267"/>
    </location>
</feature>
<dbReference type="InterPro" id="IPR012435">
    <property type="entry name" value="TMEM144"/>
</dbReference>
<reference evidence="7" key="1">
    <citation type="submission" date="2021-01" db="EMBL/GenBank/DDBJ databases">
        <authorList>
            <person name="Corre E."/>
            <person name="Pelletier E."/>
            <person name="Niang G."/>
            <person name="Scheremetjew M."/>
            <person name="Finn R."/>
            <person name="Kale V."/>
            <person name="Holt S."/>
            <person name="Cochrane G."/>
            <person name="Meng A."/>
            <person name="Brown T."/>
            <person name="Cohen L."/>
        </authorList>
    </citation>
    <scope>NUCLEOTIDE SEQUENCE</scope>
    <source>
        <strain evidence="7">CCMP622</strain>
    </source>
</reference>
<evidence type="ECO:0008006" key="8">
    <source>
        <dbReference type="Google" id="ProtNLM"/>
    </source>
</evidence>
<feature type="transmembrane region" description="Helical" evidence="6">
    <location>
        <begin position="338"/>
        <end position="358"/>
    </location>
</feature>
<comment type="similarity">
    <text evidence="2">Belongs to the TMEM144 family.</text>
</comment>
<feature type="transmembrane region" description="Helical" evidence="6">
    <location>
        <begin position="279"/>
        <end position="300"/>
    </location>
</feature>
<dbReference type="PANTHER" id="PTHR16119:SF17">
    <property type="entry name" value="TRANSMEMBRANE PROTEIN 144"/>
    <property type="match status" value="1"/>
</dbReference>
<keyword evidence="4 6" id="KW-1133">Transmembrane helix</keyword>
<feature type="transmembrane region" description="Helical" evidence="6">
    <location>
        <begin position="6"/>
        <end position="25"/>
    </location>
</feature>
<sequence>MVSALLGWVGITMAVIFFGSNFTIVKKFDSGDGLFFQLWMCMGIWTVGLVVHLIQGSPKFWPFAMLGGVLWAIGNVLCVYIIQQIGMGLGLVIWGSTLMLTGWFTGFFGLFGLKKDEVSVVWLSILGLTFALASLVTSFFVKVTHAPKASPGSEGGFVVLPQNDNDLNHDDHLEAADTKVSVQEGEGSKLVEPPKSKVRGIIAALCAGFFFGINFDPPTYIQQHNCEDDNRCDEQYRNASSNPLDYVFAHFCGIIIMSMFIFFAYTIYKRNTPWVSPRICLPAYLSGVVWALGQVGWFMANSSLGYTVTFPLAGVGPGIVGSIWSVFVFKEIRGLKNYLLLCGVFGLAICTTICILVSKQ</sequence>
<dbReference type="EMBL" id="HBHP01031488">
    <property type="protein sequence ID" value="CAD9775408.1"/>
    <property type="molecule type" value="Transcribed_RNA"/>
</dbReference>
<feature type="transmembrane region" description="Helical" evidence="6">
    <location>
        <begin position="198"/>
        <end position="215"/>
    </location>
</feature>
<dbReference type="Pfam" id="PF07857">
    <property type="entry name" value="TMEM144"/>
    <property type="match status" value="1"/>
</dbReference>
<keyword evidence="5 6" id="KW-0472">Membrane</keyword>
<keyword evidence="3 6" id="KW-0812">Transmembrane</keyword>
<gene>
    <name evidence="7" type="ORF">LSP00402_LOCUS19405</name>
</gene>
<dbReference type="GO" id="GO:0016020">
    <property type="term" value="C:membrane"/>
    <property type="evidence" value="ECO:0007669"/>
    <property type="project" value="UniProtKB-SubCell"/>
</dbReference>
<feature type="transmembrane region" description="Helical" evidence="6">
    <location>
        <begin position="119"/>
        <end position="141"/>
    </location>
</feature>
<evidence type="ECO:0000256" key="2">
    <source>
        <dbReference type="ARBA" id="ARBA00005731"/>
    </source>
</evidence>
<evidence type="ECO:0000256" key="1">
    <source>
        <dbReference type="ARBA" id="ARBA00004141"/>
    </source>
</evidence>
<dbReference type="AlphaFoldDB" id="A0A7S2U0G0"/>
<evidence type="ECO:0000256" key="6">
    <source>
        <dbReference type="SAM" id="Phobius"/>
    </source>
</evidence>
<protein>
    <recommendedName>
        <fullName evidence="8">Transmembrane protein 144</fullName>
    </recommendedName>
</protein>
<evidence type="ECO:0000313" key="7">
    <source>
        <dbReference type="EMBL" id="CAD9775408.1"/>
    </source>
</evidence>
<feature type="transmembrane region" description="Helical" evidence="6">
    <location>
        <begin position="306"/>
        <end position="329"/>
    </location>
</feature>
<evidence type="ECO:0000256" key="4">
    <source>
        <dbReference type="ARBA" id="ARBA00022989"/>
    </source>
</evidence>
<feature type="transmembrane region" description="Helical" evidence="6">
    <location>
        <begin position="89"/>
        <end position="113"/>
    </location>
</feature>
<dbReference type="InterPro" id="IPR010651">
    <property type="entry name" value="Sugar_transport"/>
</dbReference>
<name>A0A7S2U0G0_9EUKA</name>